<name>A0A7W6UUZ3_9HYPH</name>
<dbReference type="RefSeq" id="WP_184502184.1">
    <property type="nucleotide sequence ID" value="NZ_JACIHI010000030.1"/>
</dbReference>
<evidence type="ECO:0000313" key="1">
    <source>
        <dbReference type="EMBL" id="MBB4443911.1"/>
    </source>
</evidence>
<evidence type="ECO:0000313" key="2">
    <source>
        <dbReference type="Proteomes" id="UP000533724"/>
    </source>
</evidence>
<proteinExistence type="predicted"/>
<sequence length="64" mass="7157">MSLDDPPALAQIRHSVGIGDPLDPQKAQLFIESEISAATYCFRAAKRYAAEKSLSMFWYSHVLN</sequence>
<dbReference type="AlphaFoldDB" id="A0A7W6UUZ3"/>
<comment type="caution">
    <text evidence="1">The sequence shown here is derived from an EMBL/GenBank/DDBJ whole genome shotgun (WGS) entry which is preliminary data.</text>
</comment>
<accession>A0A7W6UUZ3</accession>
<reference evidence="1 2" key="1">
    <citation type="submission" date="2020-08" db="EMBL/GenBank/DDBJ databases">
        <title>Genomic Encyclopedia of Type Strains, Phase IV (KMG-V): Genome sequencing to study the core and pangenomes of soil and plant-associated prokaryotes.</title>
        <authorList>
            <person name="Whitman W."/>
        </authorList>
    </citation>
    <scope>NUCLEOTIDE SEQUENCE [LARGE SCALE GENOMIC DNA]</scope>
    <source>
        <strain evidence="1 2">SEMIA 414</strain>
    </source>
</reference>
<gene>
    <name evidence="1" type="ORF">GGE15_007222</name>
</gene>
<protein>
    <submittedName>
        <fullName evidence="1">Uncharacterized protein</fullName>
    </submittedName>
</protein>
<organism evidence="1 2">
    <name type="scientific">Rhizobium esperanzae</name>
    <dbReference type="NCBI Taxonomy" id="1967781"/>
    <lineage>
        <taxon>Bacteria</taxon>
        <taxon>Pseudomonadati</taxon>
        <taxon>Pseudomonadota</taxon>
        <taxon>Alphaproteobacteria</taxon>
        <taxon>Hyphomicrobiales</taxon>
        <taxon>Rhizobiaceae</taxon>
        <taxon>Rhizobium/Agrobacterium group</taxon>
        <taxon>Rhizobium</taxon>
    </lineage>
</organism>
<dbReference type="Proteomes" id="UP000533724">
    <property type="component" value="Unassembled WGS sequence"/>
</dbReference>
<dbReference type="EMBL" id="JACIHI010000030">
    <property type="protein sequence ID" value="MBB4443911.1"/>
    <property type="molecule type" value="Genomic_DNA"/>
</dbReference>